<dbReference type="InterPro" id="IPR036188">
    <property type="entry name" value="FAD/NAD-bd_sf"/>
</dbReference>
<feature type="domain" description="FAD-dependent urate hydroxylase HpyO/Asp monooxygenase CreE-like FAD/NAD(P)-binding" evidence="1">
    <location>
        <begin position="13"/>
        <end position="189"/>
    </location>
</feature>
<dbReference type="InterPro" id="IPR052189">
    <property type="entry name" value="L-asp_N-monooxygenase_NS-form"/>
</dbReference>
<dbReference type="SUPFAM" id="SSF51905">
    <property type="entry name" value="FAD/NAD(P)-binding domain"/>
    <property type="match status" value="1"/>
</dbReference>
<sequence>MRTEKATVTRNIAIVGLGPRGMSTLERIVENARLHPHSPVVVHAIDAESPGAGSVWRPTQSWHLLMNTVASQVTLFNDTSVRCRGPIVPGPSLYEWIQRGGADELDDPELRAQAARLAADDYPTRALYGRYLHWVLDHVRAGLPANVRLHVHTDRVLAVTALGSGGYAVVPSHSTQAITVDKVVLALGHLPASLRERERRLEAFAITHGLQYIPPANPADIDLADVTERNTVLVNGLGLNFFDYLSLLTSARGGRFDETTGGLVYRPSGTEPRIVAGSRRGVPYHARGANQKGVTGRHVPRFLTPETIERLRARARGVGGLDFYDDVWPHITNEVAFVYYCAMARQSDPAADRRAFATELVTALTHGPEHTRPLLRRHGIGGDTEWNWDCISRPLGEGVFASPEAFTDRLLAYLREDLVNSYGGNVDNPIKSALDALRDLRNEVRQVIDHGQLTAASYREHVSGFYTPLNAFVSIGPPPRRIAELIALIEAGIVTVAGPGFSATADPRGHFTGTSPAVVGAEYTGDVLIDARLPDPGVVGSDDPLVRYLLDSGIGRRHRLRTNGTEHVTGGLEVTDRPYRLVDACGRPNPGVHAFGVPTEGVHWATAAGVRPGVDSVILGDADAIARSVLGLDDPPDGDHDVRHEAVLTSEPHALPAH</sequence>
<gene>
    <name evidence="2" type="ORF">CDO52_23660</name>
</gene>
<reference evidence="2 3" key="1">
    <citation type="submission" date="2017-08" db="EMBL/GenBank/DDBJ databases">
        <title>The complete genome sequence of Nocardiopsis gilva YIM 90087.</title>
        <authorList>
            <person name="Yin M."/>
            <person name="Tang S."/>
        </authorList>
    </citation>
    <scope>NUCLEOTIDE SEQUENCE [LARGE SCALE GENOMIC DNA]</scope>
    <source>
        <strain evidence="2 3">YIM 90087</strain>
    </source>
</reference>
<evidence type="ECO:0000313" key="3">
    <source>
        <dbReference type="Proteomes" id="UP000215005"/>
    </source>
</evidence>
<dbReference type="OrthoDB" id="3653265at2"/>
<dbReference type="AlphaFoldDB" id="A0A223SBG0"/>
<protein>
    <recommendedName>
        <fullName evidence="1">FAD-dependent urate hydroxylase HpyO/Asp monooxygenase CreE-like FAD/NAD(P)-binding domain-containing protein</fullName>
    </recommendedName>
</protein>
<dbReference type="KEGG" id="ngv:CDO52_23660"/>
<dbReference type="PANTHER" id="PTHR40254">
    <property type="entry name" value="BLR0577 PROTEIN"/>
    <property type="match status" value="1"/>
</dbReference>
<proteinExistence type="predicted"/>
<dbReference type="Proteomes" id="UP000215005">
    <property type="component" value="Chromosome"/>
</dbReference>
<name>A0A223SBG0_9ACTN</name>
<evidence type="ECO:0000259" key="1">
    <source>
        <dbReference type="Pfam" id="PF13454"/>
    </source>
</evidence>
<accession>A0A223SBG0</accession>
<keyword evidence="3" id="KW-1185">Reference proteome</keyword>
<evidence type="ECO:0000313" key="2">
    <source>
        <dbReference type="EMBL" id="ASU85393.1"/>
    </source>
</evidence>
<dbReference type="PANTHER" id="PTHR40254:SF1">
    <property type="entry name" value="BLR0577 PROTEIN"/>
    <property type="match status" value="1"/>
</dbReference>
<dbReference type="EMBL" id="CP022753">
    <property type="protein sequence ID" value="ASU85393.1"/>
    <property type="molecule type" value="Genomic_DNA"/>
</dbReference>
<dbReference type="RefSeq" id="WP_094932714.1">
    <property type="nucleotide sequence ID" value="NZ_CP022753.1"/>
</dbReference>
<organism evidence="2 3">
    <name type="scientific">Nocardiopsis gilva YIM 90087</name>
    <dbReference type="NCBI Taxonomy" id="1235441"/>
    <lineage>
        <taxon>Bacteria</taxon>
        <taxon>Bacillati</taxon>
        <taxon>Actinomycetota</taxon>
        <taxon>Actinomycetes</taxon>
        <taxon>Streptosporangiales</taxon>
        <taxon>Nocardiopsidaceae</taxon>
        <taxon>Nocardiopsis</taxon>
    </lineage>
</organism>
<dbReference type="Pfam" id="PF13454">
    <property type="entry name" value="NAD_binding_9"/>
    <property type="match status" value="1"/>
</dbReference>
<dbReference type="InterPro" id="IPR038732">
    <property type="entry name" value="HpyO/CreE_NAD-binding"/>
</dbReference>